<dbReference type="SUPFAM" id="SSF53720">
    <property type="entry name" value="ALDH-like"/>
    <property type="match status" value="1"/>
</dbReference>
<evidence type="ECO:0000256" key="2">
    <source>
        <dbReference type="ARBA" id="ARBA00010178"/>
    </source>
</evidence>
<evidence type="ECO:0000256" key="12">
    <source>
        <dbReference type="RuleBase" id="RU004175"/>
    </source>
</evidence>
<keyword evidence="15" id="KW-1185">Reference proteome</keyword>
<evidence type="ECO:0000256" key="1">
    <source>
        <dbReference type="ARBA" id="ARBA00003850"/>
    </source>
</evidence>
<feature type="binding site" evidence="11">
    <location>
        <position position="302"/>
    </location>
    <ligand>
        <name>Zn(2+)</name>
        <dbReference type="ChEBI" id="CHEBI:29105"/>
    </ligand>
</feature>
<dbReference type="FunFam" id="3.40.50.1980:FF:000001">
    <property type="entry name" value="Histidinol dehydrogenase"/>
    <property type="match status" value="1"/>
</dbReference>
<evidence type="ECO:0000256" key="4">
    <source>
        <dbReference type="ARBA" id="ARBA00016531"/>
    </source>
</evidence>
<dbReference type="GO" id="GO:0008270">
    <property type="term" value="F:zinc ion binding"/>
    <property type="evidence" value="ECO:0007669"/>
    <property type="project" value="UniProtKB-UniRule"/>
</dbReference>
<dbReference type="UniPathway" id="UPA00031">
    <property type="reaction ID" value="UER00014"/>
</dbReference>
<protein>
    <recommendedName>
        <fullName evidence="4 11">Histidinol dehydrogenase</fullName>
        <shortName evidence="11">HDH</shortName>
        <ecNumber evidence="3 11">1.1.1.23</ecNumber>
    </recommendedName>
</protein>
<reference evidence="14 15" key="1">
    <citation type="submission" date="2017-02" db="EMBL/GenBank/DDBJ databases">
        <authorList>
            <person name="Peterson S.W."/>
        </authorList>
    </citation>
    <scope>NUCLEOTIDE SEQUENCE [LARGE SCALE GENOMIC DNA]</scope>
    <source>
        <strain evidence="14 15">VKM Ac-2059</strain>
    </source>
</reference>
<dbReference type="EMBL" id="FUZP01000001">
    <property type="protein sequence ID" value="SKC52737.1"/>
    <property type="molecule type" value="Genomic_DNA"/>
</dbReference>
<feature type="region of interest" description="Disordered" evidence="13">
    <location>
        <begin position="463"/>
        <end position="494"/>
    </location>
</feature>
<comment type="cofactor">
    <cofactor evidence="11">
        <name>Zn(2+)</name>
        <dbReference type="ChEBI" id="CHEBI:29105"/>
    </cofactor>
    <text evidence="11">Binds 1 zinc ion per subunit.</text>
</comment>
<keyword evidence="8 11" id="KW-0520">NAD</keyword>
<feature type="compositionally biased region" description="Low complexity" evidence="13">
    <location>
        <begin position="470"/>
        <end position="484"/>
    </location>
</feature>
<dbReference type="EC" id="1.1.1.23" evidence="3 11"/>
<dbReference type="GO" id="GO:0004399">
    <property type="term" value="F:histidinol dehydrogenase activity"/>
    <property type="evidence" value="ECO:0007669"/>
    <property type="project" value="UniProtKB-UniRule"/>
</dbReference>
<organism evidence="14 15">
    <name type="scientific">Okibacterium fritillariae</name>
    <dbReference type="NCBI Taxonomy" id="123320"/>
    <lineage>
        <taxon>Bacteria</taxon>
        <taxon>Bacillati</taxon>
        <taxon>Actinomycetota</taxon>
        <taxon>Actinomycetes</taxon>
        <taxon>Micrococcales</taxon>
        <taxon>Microbacteriaceae</taxon>
        <taxon>Okibacterium</taxon>
    </lineage>
</organism>
<keyword evidence="9 11" id="KW-0368">Histidine biosynthesis</keyword>
<dbReference type="InterPro" id="IPR016161">
    <property type="entry name" value="Ald_DH/histidinol_DH"/>
</dbReference>
<comment type="similarity">
    <text evidence="2 11 12">Belongs to the histidinol dehydrogenase family.</text>
</comment>
<evidence type="ECO:0000256" key="7">
    <source>
        <dbReference type="ARBA" id="ARBA00023002"/>
    </source>
</evidence>
<dbReference type="InterPro" id="IPR012131">
    <property type="entry name" value="Hstdl_DH"/>
</dbReference>
<dbReference type="PANTHER" id="PTHR21256:SF2">
    <property type="entry name" value="HISTIDINE BIOSYNTHESIS TRIFUNCTIONAL PROTEIN"/>
    <property type="match status" value="1"/>
</dbReference>
<feature type="binding site" evidence="11">
    <location>
        <position position="299"/>
    </location>
    <ligand>
        <name>substrate</name>
    </ligand>
</feature>
<dbReference type="InterPro" id="IPR001692">
    <property type="entry name" value="Histidinol_DH_CS"/>
</dbReference>
<feature type="binding site" evidence="11">
    <location>
        <position position="302"/>
    </location>
    <ligand>
        <name>substrate</name>
    </ligand>
</feature>
<feature type="binding site" evidence="11">
    <location>
        <position position="456"/>
    </location>
    <ligand>
        <name>substrate</name>
    </ligand>
</feature>
<evidence type="ECO:0000313" key="14">
    <source>
        <dbReference type="EMBL" id="SKC52737.1"/>
    </source>
</evidence>
<dbReference type="Proteomes" id="UP000190857">
    <property type="component" value="Unassembled WGS sequence"/>
</dbReference>
<evidence type="ECO:0000256" key="9">
    <source>
        <dbReference type="ARBA" id="ARBA00023102"/>
    </source>
</evidence>
<evidence type="ECO:0000313" key="15">
    <source>
        <dbReference type="Proteomes" id="UP000190857"/>
    </source>
</evidence>
<keyword evidence="11" id="KW-0028">Amino-acid biosynthesis</keyword>
<feature type="binding site" evidence="11">
    <location>
        <position position="299"/>
    </location>
    <ligand>
        <name>Zn(2+)</name>
        <dbReference type="ChEBI" id="CHEBI:29105"/>
    </ligand>
</feature>
<dbReference type="GO" id="GO:0051287">
    <property type="term" value="F:NAD binding"/>
    <property type="evidence" value="ECO:0007669"/>
    <property type="project" value="InterPro"/>
</dbReference>
<dbReference type="GO" id="GO:0005829">
    <property type="term" value="C:cytosol"/>
    <property type="evidence" value="ECO:0007669"/>
    <property type="project" value="TreeGrafter"/>
</dbReference>
<keyword evidence="7 11" id="KW-0560">Oxidoreductase</keyword>
<dbReference type="HAMAP" id="MF_01024">
    <property type="entry name" value="HisD"/>
    <property type="match status" value="1"/>
</dbReference>
<name>A0A1T5JMF4_9MICO</name>
<gene>
    <name evidence="11" type="primary">hisD</name>
    <name evidence="14" type="ORF">SAMN06309945_1700</name>
</gene>
<dbReference type="Pfam" id="PF00815">
    <property type="entry name" value="Histidinol_dh"/>
    <property type="match status" value="1"/>
</dbReference>
<evidence type="ECO:0000256" key="10">
    <source>
        <dbReference type="ARBA" id="ARBA00049489"/>
    </source>
</evidence>
<dbReference type="PANTHER" id="PTHR21256">
    <property type="entry name" value="HISTIDINOL DEHYDROGENASE HDH"/>
    <property type="match status" value="1"/>
</dbReference>
<dbReference type="STRING" id="123320.SAMN06309945_1700"/>
<comment type="catalytic activity">
    <reaction evidence="10 11">
        <text>L-histidinol + 2 NAD(+) + H2O = L-histidine + 2 NADH + 3 H(+)</text>
        <dbReference type="Rhea" id="RHEA:20641"/>
        <dbReference type="ChEBI" id="CHEBI:15377"/>
        <dbReference type="ChEBI" id="CHEBI:15378"/>
        <dbReference type="ChEBI" id="CHEBI:57540"/>
        <dbReference type="ChEBI" id="CHEBI:57595"/>
        <dbReference type="ChEBI" id="CHEBI:57699"/>
        <dbReference type="ChEBI" id="CHEBI:57945"/>
        <dbReference type="EC" id="1.1.1.23"/>
    </reaction>
</comment>
<evidence type="ECO:0000256" key="3">
    <source>
        <dbReference type="ARBA" id="ARBA00012965"/>
    </source>
</evidence>
<dbReference type="PRINTS" id="PR00083">
    <property type="entry name" value="HOLDHDRGNASE"/>
</dbReference>
<evidence type="ECO:0000256" key="13">
    <source>
        <dbReference type="SAM" id="MobiDB-lite"/>
    </source>
</evidence>
<feature type="binding site" evidence="11">
    <location>
        <position position="369"/>
    </location>
    <ligand>
        <name>substrate</name>
    </ligand>
</feature>
<proteinExistence type="inferred from homology"/>
<sequence>MVANVDRLSTETKGAGLGLAPFVVSSDRVNPGKVVPMVNTIDLRGRSLTPSELEHLIPRPVVDVSVAQDAAAALIAEVRAEGAAALTRHAERFDGGAPASFRVPAADLEAALEGLDPAVRAALEETIRRVRVGTAAQVPPQQTTEIAPGARIVQRWQPVGRVGLYVPGGKAVYPSSVIMNVVPAQVAGVRSIALASPAQREFGGNVHPTILAAARLLDIDEVYAIGGASAIGAFAYGVPDVGLERVDVVTGPGNIFVAAAKRLVRGQVGIDAEAGTTEILVIADESADPDFVASDLISQAEHDEAAASLLVTDSEAFAHAVEASLEKLQQSTRHGARVAEALSGPQSAIVLVDDLDRAAEFSNIYAPEHLEIQTRRDDDVLARITDAGVVFLGASSPVSLGDYMAGSNHVLPTGGQARFSSALGAYTFLRPQQIVEYDRAALQDVSDRIVALSRAEALPAHGDAVSQRFSTGTSDAASSTGSSDQIPAPAEPVS</sequence>
<feature type="binding site" evidence="11">
    <location>
        <position position="461"/>
    </location>
    <ligand>
        <name>Zn(2+)</name>
        <dbReference type="ChEBI" id="CHEBI:29105"/>
    </ligand>
</feature>
<keyword evidence="5 11" id="KW-0479">Metal-binding</keyword>
<comment type="pathway">
    <text evidence="11">Amino-acid biosynthesis; L-histidine biosynthesis; L-histidine from 5-phospho-alpha-D-ribose 1-diphosphate: step 9/9.</text>
</comment>
<dbReference type="PROSITE" id="PS00611">
    <property type="entry name" value="HISOL_DEHYDROGENASE"/>
    <property type="match status" value="1"/>
</dbReference>
<feature type="binding site" evidence="11">
    <location>
        <position position="402"/>
    </location>
    <ligand>
        <name>substrate</name>
    </ligand>
</feature>
<feature type="active site" description="Proton acceptor" evidence="11">
    <location>
        <position position="368"/>
    </location>
</feature>
<evidence type="ECO:0000256" key="8">
    <source>
        <dbReference type="ARBA" id="ARBA00023027"/>
    </source>
</evidence>
<feature type="binding site" evidence="11">
    <location>
        <position position="461"/>
    </location>
    <ligand>
        <name>substrate</name>
    </ligand>
</feature>
<evidence type="ECO:0000256" key="6">
    <source>
        <dbReference type="ARBA" id="ARBA00022833"/>
    </source>
</evidence>
<dbReference type="GO" id="GO:0000105">
    <property type="term" value="P:L-histidine biosynthetic process"/>
    <property type="evidence" value="ECO:0007669"/>
    <property type="project" value="UniProtKB-UniRule"/>
</dbReference>
<keyword evidence="6 11" id="KW-0862">Zinc</keyword>
<feature type="binding site" evidence="11">
    <location>
        <position position="402"/>
    </location>
    <ligand>
        <name>Zn(2+)</name>
        <dbReference type="ChEBI" id="CHEBI:29105"/>
    </ligand>
</feature>
<evidence type="ECO:0000256" key="11">
    <source>
        <dbReference type="HAMAP-Rule" id="MF_01024"/>
    </source>
</evidence>
<evidence type="ECO:0000256" key="5">
    <source>
        <dbReference type="ARBA" id="ARBA00022723"/>
    </source>
</evidence>
<dbReference type="AlphaFoldDB" id="A0A1T5JMF4"/>
<dbReference type="Gene3D" id="1.20.5.1300">
    <property type="match status" value="1"/>
</dbReference>
<comment type="function">
    <text evidence="1 11">Catalyzes the sequential NAD-dependent oxidations of L-histidinol to L-histidinaldehyde and then to L-histidine.</text>
</comment>
<feature type="binding site" evidence="11">
    <location>
        <position position="277"/>
    </location>
    <ligand>
        <name>substrate</name>
    </ligand>
</feature>
<dbReference type="NCBIfam" id="TIGR00069">
    <property type="entry name" value="hisD"/>
    <property type="match status" value="1"/>
</dbReference>
<dbReference type="Gene3D" id="3.40.50.1980">
    <property type="entry name" value="Nitrogenase molybdenum iron protein domain"/>
    <property type="match status" value="2"/>
</dbReference>
<feature type="active site" description="Proton acceptor" evidence="11">
    <location>
        <position position="369"/>
    </location>
</feature>
<comment type="caution">
    <text evidence="11">Lacks conserved residue(s) required for the propagation of feature annotation.</text>
</comment>
<accession>A0A1T5JMF4</accession>
<dbReference type="CDD" id="cd06572">
    <property type="entry name" value="Histidinol_dh"/>
    <property type="match status" value="1"/>
</dbReference>